<keyword evidence="8" id="KW-0061">Asparagine biosynthesis</keyword>
<evidence type="ECO:0000256" key="7">
    <source>
        <dbReference type="ARBA" id="ARBA00048741"/>
    </source>
</evidence>
<feature type="binding site" evidence="9">
    <location>
        <position position="299"/>
    </location>
    <ligand>
        <name>ATP</name>
        <dbReference type="ChEBI" id="CHEBI:30616"/>
    </ligand>
</feature>
<feature type="domain" description="Glutamine amidotransferase type-2" evidence="11">
    <location>
        <begin position="2"/>
        <end position="217"/>
    </location>
</feature>
<dbReference type="PANTHER" id="PTHR43284:SF1">
    <property type="entry name" value="ASPARAGINE SYNTHETASE"/>
    <property type="match status" value="1"/>
</dbReference>
<organism evidence="12 13">
    <name type="scientific">Chloroherpeton thalassium (strain ATCC 35110 / GB-78)</name>
    <dbReference type="NCBI Taxonomy" id="517418"/>
    <lineage>
        <taxon>Bacteria</taxon>
        <taxon>Pseudomonadati</taxon>
        <taxon>Chlorobiota</taxon>
        <taxon>Chlorobiia</taxon>
        <taxon>Chlorobiales</taxon>
        <taxon>Chloroherpetonaceae</taxon>
        <taxon>Chloroherpeton</taxon>
    </lineage>
</organism>
<feature type="binding site" evidence="9">
    <location>
        <position position="104"/>
    </location>
    <ligand>
        <name>L-glutamine</name>
        <dbReference type="ChEBI" id="CHEBI:58359"/>
    </ligand>
</feature>
<keyword evidence="8" id="KW-0028">Amino-acid biosynthesis</keyword>
<dbReference type="GO" id="GO:0005524">
    <property type="term" value="F:ATP binding"/>
    <property type="evidence" value="ECO:0007669"/>
    <property type="project" value="UniProtKB-KW"/>
</dbReference>
<dbReference type="GO" id="GO:0005829">
    <property type="term" value="C:cytosol"/>
    <property type="evidence" value="ECO:0007669"/>
    <property type="project" value="TreeGrafter"/>
</dbReference>
<comment type="catalytic activity">
    <reaction evidence="7">
        <text>L-aspartate + L-glutamine + ATP + H2O = L-asparagine + L-glutamate + AMP + diphosphate + H(+)</text>
        <dbReference type="Rhea" id="RHEA:12228"/>
        <dbReference type="ChEBI" id="CHEBI:15377"/>
        <dbReference type="ChEBI" id="CHEBI:15378"/>
        <dbReference type="ChEBI" id="CHEBI:29985"/>
        <dbReference type="ChEBI" id="CHEBI:29991"/>
        <dbReference type="ChEBI" id="CHEBI:30616"/>
        <dbReference type="ChEBI" id="CHEBI:33019"/>
        <dbReference type="ChEBI" id="CHEBI:58048"/>
        <dbReference type="ChEBI" id="CHEBI:58359"/>
        <dbReference type="ChEBI" id="CHEBI:456215"/>
        <dbReference type="EC" id="6.3.5.4"/>
    </reaction>
</comment>
<evidence type="ECO:0000256" key="2">
    <source>
        <dbReference type="ARBA" id="ARBA00005752"/>
    </source>
</evidence>
<dbReference type="EC" id="6.3.5.4" evidence="3"/>
<sequence length="639" mass="73806">MCGIAGILNYGARPEAVSETVLQKMTEQIRHRGPDDSGLYISPDRKLGLGFRRLSIIDLSAAGHQPMPNRDGSIWITFNGEVYNHQELRESLEEQGFRFRSRTDTEAILYAYETYGADFLQKIYGMFAIAIWDARKNELLLARDRLGIKPLYYTLQNGALYFASEIKSILAHPHISPELNAQGLYDYLTFYMTPPAETLFKGIHKLEAGHFLKIKATSGDLQKTRYWNITHRSESFPKENFHVERFCIENIRRLLRTSIKDRMMSDVPFGVLLSGGIDSSLNVALMSELMTRPVETFSIGFKDLEKYNELGYAREVAKAFGTNHHEMFLEEKAALEFLPDMVWHLDEPNADPVCVPMHLVSRLAKASGTTVVQVGEGSDELFSGYKLYLQEVQYFTYYYSLLPESLKETAFGFMQKFMPEHLLTDYLRRAARHDQPFYGGATCFTETQKSQLLTERFRDSVKSSGRIAAHFFAELERFAPGSVSEDYLRKMLYVELKNRLSELLLMRVDKMSMAVSAEARVPFLDHRLAEFAFQIPAALKIKNGEPKYILKKAAEGIIPHNIIYRKKQGFAAPIPEWLRTGKLHDFAKSQIFESRLFRQEIFNRRYVEHLFEQHRSGRENRGVQIWSLMLVAMWHKRFF</sequence>
<dbReference type="CDD" id="cd00712">
    <property type="entry name" value="AsnB"/>
    <property type="match status" value="1"/>
</dbReference>
<dbReference type="Proteomes" id="UP000001208">
    <property type="component" value="Chromosome"/>
</dbReference>
<dbReference type="InterPro" id="IPR001962">
    <property type="entry name" value="Asn_synthase"/>
</dbReference>
<evidence type="ECO:0000256" key="8">
    <source>
        <dbReference type="PIRSR" id="PIRSR001589-1"/>
    </source>
</evidence>
<dbReference type="PIRSF" id="PIRSF001589">
    <property type="entry name" value="Asn_synthetase_glu-h"/>
    <property type="match status" value="1"/>
</dbReference>
<dbReference type="GO" id="GO:0004066">
    <property type="term" value="F:asparagine synthase (glutamine-hydrolyzing) activity"/>
    <property type="evidence" value="ECO:0007669"/>
    <property type="project" value="UniProtKB-EC"/>
</dbReference>
<comment type="pathway">
    <text evidence="1">Amino-acid biosynthesis; L-asparagine biosynthesis; L-asparagine from L-aspartate (L-Gln route): step 1/1.</text>
</comment>
<dbReference type="SUPFAM" id="SSF56235">
    <property type="entry name" value="N-terminal nucleophile aminohydrolases (Ntn hydrolases)"/>
    <property type="match status" value="1"/>
</dbReference>
<evidence type="ECO:0000256" key="6">
    <source>
        <dbReference type="ARBA" id="ARBA00022962"/>
    </source>
</evidence>
<dbReference type="InterPro" id="IPR017932">
    <property type="entry name" value="GATase_2_dom"/>
</dbReference>
<dbReference type="OrthoDB" id="9763290at2"/>
<comment type="similarity">
    <text evidence="2">Belongs to the asparagine synthetase family.</text>
</comment>
<dbReference type="InterPro" id="IPR006426">
    <property type="entry name" value="Asn_synth_AEB"/>
</dbReference>
<evidence type="ECO:0000256" key="1">
    <source>
        <dbReference type="ARBA" id="ARBA00005187"/>
    </source>
</evidence>
<keyword evidence="4 9" id="KW-0547">Nucleotide-binding</keyword>
<evidence type="ECO:0000313" key="13">
    <source>
        <dbReference type="Proteomes" id="UP000001208"/>
    </source>
</evidence>
<dbReference type="CDD" id="cd01991">
    <property type="entry name" value="Asn_synthase_B_C"/>
    <property type="match status" value="1"/>
</dbReference>
<protein>
    <recommendedName>
        <fullName evidence="3">asparagine synthase (glutamine-hydrolyzing)</fullName>
        <ecNumber evidence="3">6.3.5.4</ecNumber>
    </recommendedName>
</protein>
<evidence type="ECO:0000256" key="3">
    <source>
        <dbReference type="ARBA" id="ARBA00012737"/>
    </source>
</evidence>
<dbReference type="HOGENOM" id="CLU_014658_3_1_10"/>
<accession>B3QUX4</accession>
<dbReference type="NCBIfam" id="TIGR01536">
    <property type="entry name" value="asn_synth_AEB"/>
    <property type="match status" value="1"/>
</dbReference>
<feature type="site" description="Important for beta-aspartyl-AMP intermediate formation" evidence="10">
    <location>
        <position position="376"/>
    </location>
</feature>
<keyword evidence="13" id="KW-1185">Reference proteome</keyword>
<dbReference type="PROSITE" id="PS51278">
    <property type="entry name" value="GATASE_TYPE_2"/>
    <property type="match status" value="1"/>
</dbReference>
<dbReference type="STRING" id="517418.Ctha_2023"/>
<name>B3QUX4_CHLT3</name>
<dbReference type="InterPro" id="IPR014729">
    <property type="entry name" value="Rossmann-like_a/b/a_fold"/>
</dbReference>
<dbReference type="InterPro" id="IPR033738">
    <property type="entry name" value="AsnB_N"/>
</dbReference>
<evidence type="ECO:0000256" key="9">
    <source>
        <dbReference type="PIRSR" id="PIRSR001589-2"/>
    </source>
</evidence>
<proteinExistence type="inferred from homology"/>
<dbReference type="Gene3D" id="3.40.50.620">
    <property type="entry name" value="HUPs"/>
    <property type="match status" value="1"/>
</dbReference>
<keyword evidence="6 8" id="KW-0315">Glutamine amidotransferase</keyword>
<dbReference type="eggNOG" id="COG0367">
    <property type="taxonomic scope" value="Bacteria"/>
</dbReference>
<gene>
    <name evidence="12" type="ordered locus">Ctha_2023</name>
</gene>
<evidence type="ECO:0000256" key="4">
    <source>
        <dbReference type="ARBA" id="ARBA00022741"/>
    </source>
</evidence>
<evidence type="ECO:0000256" key="10">
    <source>
        <dbReference type="PIRSR" id="PIRSR001589-3"/>
    </source>
</evidence>
<feature type="active site" description="For GATase activity" evidence="8">
    <location>
        <position position="2"/>
    </location>
</feature>
<dbReference type="SUPFAM" id="SSF52402">
    <property type="entry name" value="Adenine nucleotide alpha hydrolases-like"/>
    <property type="match status" value="1"/>
</dbReference>
<evidence type="ECO:0000259" key="11">
    <source>
        <dbReference type="PROSITE" id="PS51278"/>
    </source>
</evidence>
<evidence type="ECO:0000256" key="5">
    <source>
        <dbReference type="ARBA" id="ARBA00022840"/>
    </source>
</evidence>
<dbReference type="InterPro" id="IPR051786">
    <property type="entry name" value="ASN_synthetase/amidase"/>
</dbReference>
<dbReference type="KEGG" id="cts:Ctha_2023"/>
<dbReference type="InterPro" id="IPR029055">
    <property type="entry name" value="Ntn_hydrolases_N"/>
</dbReference>
<dbReference type="GO" id="GO:0006529">
    <property type="term" value="P:asparagine biosynthetic process"/>
    <property type="evidence" value="ECO:0007669"/>
    <property type="project" value="UniProtKB-KW"/>
</dbReference>
<dbReference type="Gene3D" id="3.60.20.10">
    <property type="entry name" value="Glutamine Phosphoribosylpyrophosphate, subunit 1, domain 1"/>
    <property type="match status" value="1"/>
</dbReference>
<dbReference type="PANTHER" id="PTHR43284">
    <property type="entry name" value="ASPARAGINE SYNTHETASE (GLUTAMINE-HYDROLYZING)"/>
    <property type="match status" value="1"/>
</dbReference>
<dbReference type="Pfam" id="PF13537">
    <property type="entry name" value="GATase_7"/>
    <property type="match status" value="1"/>
</dbReference>
<reference evidence="12 13" key="1">
    <citation type="submission" date="2008-06" db="EMBL/GenBank/DDBJ databases">
        <title>Complete sequence of Chloroherpeton thalassium ATCC 35110.</title>
        <authorList>
            <consortium name="US DOE Joint Genome Institute"/>
            <person name="Lucas S."/>
            <person name="Copeland A."/>
            <person name="Lapidus A."/>
            <person name="Glavina del Rio T."/>
            <person name="Dalin E."/>
            <person name="Tice H."/>
            <person name="Bruce D."/>
            <person name="Goodwin L."/>
            <person name="Pitluck S."/>
            <person name="Schmutz J."/>
            <person name="Larimer F."/>
            <person name="Land M."/>
            <person name="Hauser L."/>
            <person name="Kyrpides N."/>
            <person name="Mikhailova N."/>
            <person name="Liu Z."/>
            <person name="Li T."/>
            <person name="Zhao F."/>
            <person name="Overmann J."/>
            <person name="Bryant D.A."/>
            <person name="Richardson P."/>
        </authorList>
    </citation>
    <scope>NUCLEOTIDE SEQUENCE [LARGE SCALE GENOMIC DNA]</scope>
    <source>
        <strain evidence="13">ATCC 35110 / GB-78</strain>
    </source>
</reference>
<dbReference type="RefSeq" id="WP_012500558.1">
    <property type="nucleotide sequence ID" value="NC_011026.1"/>
</dbReference>
<dbReference type="EMBL" id="CP001100">
    <property type="protein sequence ID" value="ACF14475.1"/>
    <property type="molecule type" value="Genomic_DNA"/>
</dbReference>
<keyword evidence="5 9" id="KW-0067">ATP-binding</keyword>
<dbReference type="Pfam" id="PF00733">
    <property type="entry name" value="Asn_synthase"/>
    <property type="match status" value="1"/>
</dbReference>
<feature type="binding site" evidence="9">
    <location>
        <position position="272"/>
    </location>
    <ligand>
        <name>ATP</name>
        <dbReference type="ChEBI" id="CHEBI:30616"/>
    </ligand>
</feature>
<dbReference type="AlphaFoldDB" id="B3QUX4"/>
<evidence type="ECO:0000313" key="12">
    <source>
        <dbReference type="EMBL" id="ACF14475.1"/>
    </source>
</evidence>